<gene>
    <name evidence="4" type="ORF">IAG42_01735</name>
</gene>
<evidence type="ECO:0000313" key="4">
    <source>
        <dbReference type="EMBL" id="QNS02459.1"/>
    </source>
</evidence>
<dbReference type="GO" id="GO:0008658">
    <property type="term" value="F:penicillin binding"/>
    <property type="evidence" value="ECO:0007669"/>
    <property type="project" value="InterPro"/>
</dbReference>
<evidence type="ECO:0000256" key="1">
    <source>
        <dbReference type="SAM" id="MobiDB-lite"/>
    </source>
</evidence>
<feature type="domain" description="Penicillin-binding protein transpeptidase" evidence="3">
    <location>
        <begin position="265"/>
        <end position="537"/>
    </location>
</feature>
<dbReference type="PANTHER" id="PTHR30627:SF24">
    <property type="entry name" value="PENICILLIN-BINDING PROTEIN 4B"/>
    <property type="match status" value="1"/>
</dbReference>
<dbReference type="PANTHER" id="PTHR30627">
    <property type="entry name" value="PEPTIDOGLYCAN D,D-TRANSPEPTIDASE"/>
    <property type="match status" value="1"/>
</dbReference>
<reference evidence="4 5" key="1">
    <citation type="submission" date="2020-09" db="EMBL/GenBank/DDBJ databases">
        <title>A novel species.</title>
        <authorList>
            <person name="Gao J."/>
        </authorList>
    </citation>
    <scope>NUCLEOTIDE SEQUENCE [LARGE SCALE GENOMIC DNA]</scope>
    <source>
        <strain evidence="4 5">CRXT-Y-14</strain>
    </source>
</reference>
<feature type="signal peptide" evidence="2">
    <location>
        <begin position="1"/>
        <end position="31"/>
    </location>
</feature>
<organism evidence="4 5">
    <name type="scientific">Streptomyces xanthii</name>
    <dbReference type="NCBI Taxonomy" id="2768069"/>
    <lineage>
        <taxon>Bacteria</taxon>
        <taxon>Bacillati</taxon>
        <taxon>Actinomycetota</taxon>
        <taxon>Actinomycetes</taxon>
        <taxon>Kitasatosporales</taxon>
        <taxon>Streptomycetaceae</taxon>
        <taxon>Streptomyces</taxon>
    </lineage>
</organism>
<evidence type="ECO:0000256" key="2">
    <source>
        <dbReference type="SAM" id="SignalP"/>
    </source>
</evidence>
<dbReference type="Pfam" id="PF00905">
    <property type="entry name" value="Transpeptidase"/>
    <property type="match status" value="1"/>
</dbReference>
<feature type="region of interest" description="Disordered" evidence="1">
    <location>
        <begin position="161"/>
        <end position="182"/>
    </location>
</feature>
<dbReference type="RefSeq" id="WP_188335214.1">
    <property type="nucleotide sequence ID" value="NZ_CP061281.1"/>
</dbReference>
<evidence type="ECO:0000313" key="5">
    <source>
        <dbReference type="Proteomes" id="UP000516428"/>
    </source>
</evidence>
<evidence type="ECO:0000259" key="3">
    <source>
        <dbReference type="Pfam" id="PF00905"/>
    </source>
</evidence>
<dbReference type="GO" id="GO:0071972">
    <property type="term" value="F:peptidoglycan L,D-transpeptidase activity"/>
    <property type="evidence" value="ECO:0007669"/>
    <property type="project" value="TreeGrafter"/>
</dbReference>
<dbReference type="InterPro" id="IPR001460">
    <property type="entry name" value="PCN-bd_Tpept"/>
</dbReference>
<keyword evidence="5" id="KW-1185">Reference proteome</keyword>
<dbReference type="Proteomes" id="UP000516428">
    <property type="component" value="Chromosome"/>
</dbReference>
<proteinExistence type="predicted"/>
<sequence>MGGERHTRRRKTWLAGAAALALAGAGTAAWAVVTPGEEAPRTGPLSAAEVRSAATGFLDAWADGDAGRAASRTDDEKAAKAALREYLDSARLSPVTIRPGAPRGTRVPYAVRAEFRYDGARAPLTYEDALTVVRRAGDGKAVVRWAPSVLHPRLDAGERLSVRDTGPAPVRATDRDGRTLDTGDFPSLAPVVAGLGRAYGKAAGGRPGLALRVVPEGGAGGDAEPPAGETLLEVAEGRPGKVRTTIDPTVQKAAEEEVAKRSDASIVVLKPSTGEVLAVANSRTDGPNTALEGRLAPGSTMKMITASLLLEKKLATPDAPHPCPKNASYGGWTFHNVDDFEIPGGTFRADFAASCNTAFITQAGKLADDDLPRQAREVFGIGTRWSVGVDAFDGSVPVQHAASKAAALIGQGEVRMNPLTMASVISTARTGTFRQPYLVAPSVDHRELAKAARTLDPTAHRRLRDLLHTTATSGSASGAMAGLSGDVGAKTGSAEVVGQEDPNGWFAAWHGDLAAAAVMQRGGRGGESSGPLVAAVLKAVDKGDEGDD</sequence>
<name>A0A7H1B154_9ACTN</name>
<dbReference type="InterPro" id="IPR050515">
    <property type="entry name" value="Beta-lactam/transpept"/>
</dbReference>
<keyword evidence="2" id="KW-0732">Signal</keyword>
<dbReference type="InterPro" id="IPR012338">
    <property type="entry name" value="Beta-lactam/transpept-like"/>
</dbReference>
<dbReference type="EMBL" id="CP061281">
    <property type="protein sequence ID" value="QNS02459.1"/>
    <property type="molecule type" value="Genomic_DNA"/>
</dbReference>
<dbReference type="Gene3D" id="3.40.710.10">
    <property type="entry name" value="DD-peptidase/beta-lactamase superfamily"/>
    <property type="match status" value="1"/>
</dbReference>
<dbReference type="KEGG" id="sxn:IAG42_01735"/>
<dbReference type="GO" id="GO:0071555">
    <property type="term" value="P:cell wall organization"/>
    <property type="evidence" value="ECO:0007669"/>
    <property type="project" value="TreeGrafter"/>
</dbReference>
<dbReference type="GO" id="GO:0005886">
    <property type="term" value="C:plasma membrane"/>
    <property type="evidence" value="ECO:0007669"/>
    <property type="project" value="TreeGrafter"/>
</dbReference>
<protein>
    <submittedName>
        <fullName evidence="4">Penicillin-binding protein</fullName>
    </submittedName>
</protein>
<dbReference type="SUPFAM" id="SSF56601">
    <property type="entry name" value="beta-lactamase/transpeptidase-like"/>
    <property type="match status" value="1"/>
</dbReference>
<feature type="compositionally biased region" description="Basic and acidic residues" evidence="1">
    <location>
        <begin position="172"/>
        <end position="181"/>
    </location>
</feature>
<dbReference type="AlphaFoldDB" id="A0A7H1B154"/>
<feature type="chain" id="PRO_5028952415" evidence="2">
    <location>
        <begin position="32"/>
        <end position="548"/>
    </location>
</feature>
<accession>A0A7H1B154</accession>